<proteinExistence type="predicted"/>
<organism evidence="1 2">
    <name type="scientific">Rhodopila globiformis</name>
    <name type="common">Rhodopseudomonas globiformis</name>
    <dbReference type="NCBI Taxonomy" id="1071"/>
    <lineage>
        <taxon>Bacteria</taxon>
        <taxon>Pseudomonadati</taxon>
        <taxon>Pseudomonadota</taxon>
        <taxon>Alphaproteobacteria</taxon>
        <taxon>Acetobacterales</taxon>
        <taxon>Acetobacteraceae</taxon>
        <taxon>Rhodopila</taxon>
    </lineage>
</organism>
<evidence type="ECO:0000313" key="1">
    <source>
        <dbReference type="EMBL" id="PPQ25754.1"/>
    </source>
</evidence>
<comment type="caution">
    <text evidence="1">The sequence shown here is derived from an EMBL/GenBank/DDBJ whole genome shotgun (WGS) entry which is preliminary data.</text>
</comment>
<dbReference type="InterPro" id="IPR026350">
    <property type="entry name" value="GxxExxY"/>
</dbReference>
<gene>
    <name evidence="1" type="ORF">CCS01_31780</name>
</gene>
<name>A0A2S6MTR3_RHOGL</name>
<reference evidence="1 2" key="1">
    <citation type="journal article" date="2018" name="Arch. Microbiol.">
        <title>New insights into the metabolic potential of the phototrophic purple bacterium Rhodopila globiformis DSM 161(T) from its draft genome sequence and evidence for a vanadium-dependent nitrogenase.</title>
        <authorList>
            <person name="Imhoff J.F."/>
            <person name="Rahn T."/>
            <person name="Kunzel S."/>
            <person name="Neulinger S.C."/>
        </authorList>
    </citation>
    <scope>NUCLEOTIDE SEQUENCE [LARGE SCALE GENOMIC DNA]</scope>
    <source>
        <strain evidence="1 2">DSM 161</strain>
    </source>
</reference>
<keyword evidence="2" id="KW-1185">Reference proteome</keyword>
<dbReference type="AlphaFoldDB" id="A0A2S6MTR3"/>
<evidence type="ECO:0000313" key="2">
    <source>
        <dbReference type="Proteomes" id="UP000239724"/>
    </source>
</evidence>
<dbReference type="Pfam" id="PF13366">
    <property type="entry name" value="PDDEXK_3"/>
    <property type="match status" value="1"/>
</dbReference>
<protein>
    <submittedName>
        <fullName evidence="1">Uncharacterized protein</fullName>
    </submittedName>
</protein>
<dbReference type="Proteomes" id="UP000239724">
    <property type="component" value="Unassembled WGS sequence"/>
</dbReference>
<sequence length="62" mass="6982">MFVLRALGFIEARLSAALSAATLLPAHDARVLTYLRMSYIRIGLLMDFNATRPQDGLRRFIS</sequence>
<dbReference type="EMBL" id="NHRY01000277">
    <property type="protein sequence ID" value="PPQ25754.1"/>
    <property type="molecule type" value="Genomic_DNA"/>
</dbReference>
<accession>A0A2S6MTR3</accession>